<accession>A0A4Y7SAQ3</accession>
<organism evidence="1 2">
    <name type="scientific">Coprinellus micaceus</name>
    <name type="common">Glistening ink-cap mushroom</name>
    <name type="synonym">Coprinus micaceus</name>
    <dbReference type="NCBI Taxonomy" id="71717"/>
    <lineage>
        <taxon>Eukaryota</taxon>
        <taxon>Fungi</taxon>
        <taxon>Dikarya</taxon>
        <taxon>Basidiomycota</taxon>
        <taxon>Agaricomycotina</taxon>
        <taxon>Agaricomycetes</taxon>
        <taxon>Agaricomycetidae</taxon>
        <taxon>Agaricales</taxon>
        <taxon>Agaricineae</taxon>
        <taxon>Psathyrellaceae</taxon>
        <taxon>Coprinellus</taxon>
    </lineage>
</organism>
<protein>
    <submittedName>
        <fullName evidence="1">Uncharacterized protein</fullName>
    </submittedName>
</protein>
<dbReference type="EMBL" id="QPFP01000244">
    <property type="protein sequence ID" value="TEB18551.1"/>
    <property type="molecule type" value="Genomic_DNA"/>
</dbReference>
<gene>
    <name evidence="1" type="ORF">FA13DRAFT_590244</name>
</gene>
<reference evidence="1 2" key="1">
    <citation type="journal article" date="2019" name="Nat. Ecol. Evol.">
        <title>Megaphylogeny resolves global patterns of mushroom evolution.</title>
        <authorList>
            <person name="Varga T."/>
            <person name="Krizsan K."/>
            <person name="Foldi C."/>
            <person name="Dima B."/>
            <person name="Sanchez-Garcia M."/>
            <person name="Sanchez-Ramirez S."/>
            <person name="Szollosi G.J."/>
            <person name="Szarkandi J.G."/>
            <person name="Papp V."/>
            <person name="Albert L."/>
            <person name="Andreopoulos W."/>
            <person name="Angelini C."/>
            <person name="Antonin V."/>
            <person name="Barry K.W."/>
            <person name="Bougher N.L."/>
            <person name="Buchanan P."/>
            <person name="Buyck B."/>
            <person name="Bense V."/>
            <person name="Catcheside P."/>
            <person name="Chovatia M."/>
            <person name="Cooper J."/>
            <person name="Damon W."/>
            <person name="Desjardin D."/>
            <person name="Finy P."/>
            <person name="Geml J."/>
            <person name="Haridas S."/>
            <person name="Hughes K."/>
            <person name="Justo A."/>
            <person name="Karasinski D."/>
            <person name="Kautmanova I."/>
            <person name="Kiss B."/>
            <person name="Kocsube S."/>
            <person name="Kotiranta H."/>
            <person name="LaButti K.M."/>
            <person name="Lechner B.E."/>
            <person name="Liimatainen K."/>
            <person name="Lipzen A."/>
            <person name="Lukacs Z."/>
            <person name="Mihaltcheva S."/>
            <person name="Morgado L.N."/>
            <person name="Niskanen T."/>
            <person name="Noordeloos M.E."/>
            <person name="Ohm R.A."/>
            <person name="Ortiz-Santana B."/>
            <person name="Ovrebo C."/>
            <person name="Racz N."/>
            <person name="Riley R."/>
            <person name="Savchenko A."/>
            <person name="Shiryaev A."/>
            <person name="Soop K."/>
            <person name="Spirin V."/>
            <person name="Szebenyi C."/>
            <person name="Tomsovsky M."/>
            <person name="Tulloss R.E."/>
            <person name="Uehling J."/>
            <person name="Grigoriev I.V."/>
            <person name="Vagvolgyi C."/>
            <person name="Papp T."/>
            <person name="Martin F.M."/>
            <person name="Miettinen O."/>
            <person name="Hibbett D.S."/>
            <person name="Nagy L.G."/>
        </authorList>
    </citation>
    <scope>NUCLEOTIDE SEQUENCE [LARGE SCALE GENOMIC DNA]</scope>
    <source>
        <strain evidence="1 2">FP101781</strain>
    </source>
</reference>
<dbReference type="Proteomes" id="UP000298030">
    <property type="component" value="Unassembled WGS sequence"/>
</dbReference>
<evidence type="ECO:0000313" key="1">
    <source>
        <dbReference type="EMBL" id="TEB18551.1"/>
    </source>
</evidence>
<keyword evidence="2" id="KW-1185">Reference proteome</keyword>
<name>A0A4Y7SAQ3_COPMI</name>
<dbReference type="AlphaFoldDB" id="A0A4Y7SAQ3"/>
<comment type="caution">
    <text evidence="1">The sequence shown here is derived from an EMBL/GenBank/DDBJ whole genome shotgun (WGS) entry which is preliminary data.</text>
</comment>
<evidence type="ECO:0000313" key="2">
    <source>
        <dbReference type="Proteomes" id="UP000298030"/>
    </source>
</evidence>
<sequence>MPKALVGVDGGWPALDQVPSGVEDSRDDGLLDLTLLRLWGVESGARQVELRSTQCPRGTVLADDTAFTPLQRCDRVKSLYLGNFASSSYSSDAQGASWMREFRGQVAQAFLSSSMFRSTPELRRHSKRCWSSWNIWALDSLWAERPTIDYLRRSSHKPTSLPGWWQR</sequence>
<proteinExistence type="predicted"/>